<dbReference type="EMBL" id="CAEZXE010000003">
    <property type="protein sequence ID" value="CAB4666227.1"/>
    <property type="molecule type" value="Genomic_DNA"/>
</dbReference>
<evidence type="ECO:0000313" key="2">
    <source>
        <dbReference type="EMBL" id="CAB4566666.1"/>
    </source>
</evidence>
<dbReference type="EMBL" id="CAEZTR010000009">
    <property type="protein sequence ID" value="CAB4566666.1"/>
    <property type="molecule type" value="Genomic_DNA"/>
</dbReference>
<reference evidence="3" key="1">
    <citation type="submission" date="2020-05" db="EMBL/GenBank/DDBJ databases">
        <authorList>
            <person name="Chiriac C."/>
            <person name="Salcher M."/>
            <person name="Ghai R."/>
            <person name="Kavagutti S V."/>
        </authorList>
    </citation>
    <scope>NUCLEOTIDE SEQUENCE</scope>
</reference>
<dbReference type="EMBL" id="CAEZVV010000002">
    <property type="protein sequence ID" value="CAB4633768.1"/>
    <property type="molecule type" value="Genomic_DNA"/>
</dbReference>
<evidence type="ECO:0000313" key="3">
    <source>
        <dbReference type="EMBL" id="CAB4633768.1"/>
    </source>
</evidence>
<dbReference type="AlphaFoldDB" id="A0A6J6JAT7"/>
<sequence length="76" mass="8200">MKIAIIGSGIAGLTCAHLLDPDHDVTVYEAGDRVGGHTNTVDAAEVHEAPEFFLRSSDWPVRFGVVPRTPSVNRTE</sequence>
<evidence type="ECO:0000313" key="4">
    <source>
        <dbReference type="EMBL" id="CAB4666227.1"/>
    </source>
</evidence>
<dbReference type="PANTHER" id="PTHR42923">
    <property type="entry name" value="PROTOPORPHYRINOGEN OXIDASE"/>
    <property type="match status" value="1"/>
</dbReference>
<dbReference type="InterPro" id="IPR036188">
    <property type="entry name" value="FAD/NAD-bd_sf"/>
</dbReference>
<dbReference type="PANTHER" id="PTHR42923:SF17">
    <property type="entry name" value="AMINE OXIDASE DOMAIN-CONTAINING PROTEIN"/>
    <property type="match status" value="1"/>
</dbReference>
<gene>
    <name evidence="1" type="ORF">UFOPK1603_00729</name>
    <name evidence="2" type="ORF">UFOPK1711_00251</name>
    <name evidence="3" type="ORF">UFOPK2143_00084</name>
    <name evidence="4" type="ORF">UFOPK2350_00071</name>
</gene>
<protein>
    <submittedName>
        <fullName evidence="3">Unannotated protein</fullName>
    </submittedName>
</protein>
<proteinExistence type="predicted"/>
<accession>A0A6J6JAT7</accession>
<dbReference type="Gene3D" id="3.50.50.60">
    <property type="entry name" value="FAD/NAD(P)-binding domain"/>
    <property type="match status" value="1"/>
</dbReference>
<evidence type="ECO:0000313" key="1">
    <source>
        <dbReference type="EMBL" id="CAB4563473.1"/>
    </source>
</evidence>
<organism evidence="3">
    <name type="scientific">freshwater metagenome</name>
    <dbReference type="NCBI Taxonomy" id="449393"/>
    <lineage>
        <taxon>unclassified sequences</taxon>
        <taxon>metagenomes</taxon>
        <taxon>ecological metagenomes</taxon>
    </lineage>
</organism>
<dbReference type="Pfam" id="PF13450">
    <property type="entry name" value="NAD_binding_8"/>
    <property type="match status" value="1"/>
</dbReference>
<dbReference type="SUPFAM" id="SSF51905">
    <property type="entry name" value="FAD/NAD(P)-binding domain"/>
    <property type="match status" value="1"/>
</dbReference>
<name>A0A6J6JAT7_9ZZZZ</name>
<dbReference type="EMBL" id="CAEZTG010000053">
    <property type="protein sequence ID" value="CAB4563473.1"/>
    <property type="molecule type" value="Genomic_DNA"/>
</dbReference>
<dbReference type="GO" id="GO:0016491">
    <property type="term" value="F:oxidoreductase activity"/>
    <property type="evidence" value="ECO:0007669"/>
    <property type="project" value="TreeGrafter"/>
</dbReference>
<dbReference type="InterPro" id="IPR050464">
    <property type="entry name" value="Zeta_carotene_desat/Oxidored"/>
</dbReference>